<dbReference type="AlphaFoldDB" id="A0A232M0F1"/>
<dbReference type="InterPro" id="IPR019783">
    <property type="entry name" value="SDO1/SBDS_N"/>
</dbReference>
<gene>
    <name evidence="3" type="ORF">Egran_02347</name>
</gene>
<dbReference type="Pfam" id="PF01172">
    <property type="entry name" value="SBDS_N"/>
    <property type="match status" value="1"/>
</dbReference>
<evidence type="ECO:0000313" key="4">
    <source>
        <dbReference type="Proteomes" id="UP000243515"/>
    </source>
</evidence>
<sequence>MPRANGQVTKVYLKGKSDDFIVIVDDAPTVHKWRTDRSIPLQNVLSGWKIFVTHRHGAQGVFDNASKASLENEFGTSKDDECIRQILERGDIQETTNKERQGDKNSSRGTSLLH</sequence>
<comment type="caution">
    <text evidence="3">The sequence shown here is derived from an EMBL/GenBank/DDBJ whole genome shotgun (WGS) entry which is preliminary data.</text>
</comment>
<protein>
    <recommendedName>
        <fullName evidence="2">Ribosome maturation protein SDO1/SBDS N-terminal domain-containing protein</fullName>
    </recommendedName>
</protein>
<dbReference type="InterPro" id="IPR036786">
    <property type="entry name" value="Ribosome_mat_SBDS_N_sf"/>
</dbReference>
<dbReference type="OrthoDB" id="2567806at2759"/>
<dbReference type="PANTHER" id="PTHR10927:SF2">
    <property type="entry name" value="RESTRICTION OF TELOMERE CAPPING PROTEIN 3"/>
    <property type="match status" value="1"/>
</dbReference>
<dbReference type="PANTHER" id="PTHR10927">
    <property type="entry name" value="RIBOSOME MATURATION PROTEIN SBDS"/>
    <property type="match status" value="1"/>
</dbReference>
<dbReference type="EMBL" id="NPHW01003260">
    <property type="protein sequence ID" value="OXV09891.1"/>
    <property type="molecule type" value="Genomic_DNA"/>
</dbReference>
<dbReference type="Gene3D" id="3.30.1250.10">
    <property type="entry name" value="Ribosome maturation protein SBDS, N-terminal domain"/>
    <property type="match status" value="1"/>
</dbReference>
<organism evidence="3 4">
    <name type="scientific">Elaphomyces granulatus</name>
    <dbReference type="NCBI Taxonomy" id="519963"/>
    <lineage>
        <taxon>Eukaryota</taxon>
        <taxon>Fungi</taxon>
        <taxon>Dikarya</taxon>
        <taxon>Ascomycota</taxon>
        <taxon>Pezizomycotina</taxon>
        <taxon>Eurotiomycetes</taxon>
        <taxon>Eurotiomycetidae</taxon>
        <taxon>Eurotiales</taxon>
        <taxon>Elaphomycetaceae</taxon>
        <taxon>Elaphomyces</taxon>
    </lineage>
</organism>
<keyword evidence="4" id="KW-1185">Reference proteome</keyword>
<evidence type="ECO:0000313" key="3">
    <source>
        <dbReference type="EMBL" id="OXV09891.1"/>
    </source>
</evidence>
<feature type="region of interest" description="Disordered" evidence="1">
    <location>
        <begin position="88"/>
        <end position="114"/>
    </location>
</feature>
<dbReference type="InterPro" id="IPR039100">
    <property type="entry name" value="Sdo1/SBDS-like"/>
</dbReference>
<name>A0A232M0F1_9EURO</name>
<evidence type="ECO:0000259" key="2">
    <source>
        <dbReference type="Pfam" id="PF01172"/>
    </source>
</evidence>
<proteinExistence type="predicted"/>
<reference evidence="3 4" key="1">
    <citation type="journal article" date="2015" name="Environ. Microbiol.">
        <title>Metagenome sequence of Elaphomyces granulatus from sporocarp tissue reveals Ascomycota ectomycorrhizal fingerprints of genome expansion and a Proteobacteria-rich microbiome.</title>
        <authorList>
            <person name="Quandt C.A."/>
            <person name="Kohler A."/>
            <person name="Hesse C.N."/>
            <person name="Sharpton T.J."/>
            <person name="Martin F."/>
            <person name="Spatafora J.W."/>
        </authorList>
    </citation>
    <scope>NUCLEOTIDE SEQUENCE [LARGE SCALE GENOMIC DNA]</scope>
    <source>
        <strain evidence="3 4">OSC145934</strain>
    </source>
</reference>
<evidence type="ECO:0000256" key="1">
    <source>
        <dbReference type="SAM" id="MobiDB-lite"/>
    </source>
</evidence>
<feature type="domain" description="Ribosome maturation protein SDO1/SBDS N-terminal" evidence="2">
    <location>
        <begin position="8"/>
        <end position="100"/>
    </location>
</feature>
<dbReference type="SUPFAM" id="SSF89895">
    <property type="entry name" value="FYSH domain"/>
    <property type="match status" value="1"/>
</dbReference>
<feature type="compositionally biased region" description="Basic and acidic residues" evidence="1">
    <location>
        <begin position="88"/>
        <end position="106"/>
    </location>
</feature>
<dbReference type="Proteomes" id="UP000243515">
    <property type="component" value="Unassembled WGS sequence"/>
</dbReference>
<accession>A0A232M0F1</accession>